<keyword evidence="3 9" id="KW-0326">Glycosidase</keyword>
<dbReference type="InterPro" id="IPR051913">
    <property type="entry name" value="GH2_Domain-Containing"/>
</dbReference>
<dbReference type="InterPro" id="IPR008964">
    <property type="entry name" value="Invasin/intimin_cell_adhesion"/>
</dbReference>
<dbReference type="Pfam" id="PF16355">
    <property type="entry name" value="DUF4982"/>
    <property type="match status" value="1"/>
</dbReference>
<protein>
    <submittedName>
        <fullName evidence="9">Beta-galactosidase</fullName>
        <ecNumber evidence="9">3.2.1.23</ecNumber>
    </submittedName>
</protein>
<dbReference type="SUPFAM" id="SSF49785">
    <property type="entry name" value="Galactose-binding domain-like"/>
    <property type="match status" value="1"/>
</dbReference>
<dbReference type="Gene3D" id="2.60.120.260">
    <property type="entry name" value="Galactose-binding domain-like"/>
    <property type="match status" value="1"/>
</dbReference>
<evidence type="ECO:0000256" key="1">
    <source>
        <dbReference type="ARBA" id="ARBA00007401"/>
    </source>
</evidence>
<evidence type="ECO:0000259" key="8">
    <source>
        <dbReference type="Pfam" id="PF18565"/>
    </source>
</evidence>
<reference evidence="9 10" key="1">
    <citation type="submission" date="2015-12" db="EMBL/GenBank/DDBJ databases">
        <title>Genome sequence of Mucilaginibacter gotjawali.</title>
        <authorList>
            <person name="Lee J.S."/>
            <person name="Lee K.C."/>
            <person name="Kim K.K."/>
            <person name="Lee B.W."/>
        </authorList>
    </citation>
    <scope>NUCLEOTIDE SEQUENCE [LARGE SCALE GENOMIC DNA]</scope>
    <source>
        <strain evidence="9 10">SA3-7</strain>
    </source>
</reference>
<organism evidence="9 10">
    <name type="scientific">Mucilaginibacter gotjawali</name>
    <dbReference type="NCBI Taxonomy" id="1550579"/>
    <lineage>
        <taxon>Bacteria</taxon>
        <taxon>Pseudomonadati</taxon>
        <taxon>Bacteroidota</taxon>
        <taxon>Sphingobacteriia</taxon>
        <taxon>Sphingobacteriales</taxon>
        <taxon>Sphingobacteriaceae</taxon>
        <taxon>Mucilaginibacter</taxon>
    </lineage>
</organism>
<dbReference type="PROSITE" id="PS00608">
    <property type="entry name" value="GLYCOSYL_HYDROL_F2_2"/>
    <property type="match status" value="1"/>
</dbReference>
<feature type="domain" description="Glycoside hydrolase family 2 immunoglobulin-like beta-sandwich" evidence="4">
    <location>
        <begin position="195"/>
        <end position="306"/>
    </location>
</feature>
<comment type="similarity">
    <text evidence="1">Belongs to the glycosyl hydrolase 2 family.</text>
</comment>
<keyword evidence="10" id="KW-1185">Reference proteome</keyword>
<dbReference type="InterPro" id="IPR008979">
    <property type="entry name" value="Galactose-bd-like_sf"/>
</dbReference>
<dbReference type="InterPro" id="IPR017853">
    <property type="entry name" value="GH"/>
</dbReference>
<evidence type="ECO:0000256" key="2">
    <source>
        <dbReference type="ARBA" id="ARBA00022801"/>
    </source>
</evidence>
<dbReference type="KEGG" id="mgot:MgSA37_02226"/>
<feature type="domain" description="Glycoside hydrolase family 2" evidence="8">
    <location>
        <begin position="706"/>
        <end position="805"/>
    </location>
</feature>
<dbReference type="Pfam" id="PF00703">
    <property type="entry name" value="Glyco_hydro_2"/>
    <property type="match status" value="1"/>
</dbReference>
<dbReference type="InterPro" id="IPR040605">
    <property type="entry name" value="Glyco_hydro2_dom5"/>
</dbReference>
<dbReference type="InterPro" id="IPR006103">
    <property type="entry name" value="Glyco_hydro_2_cat"/>
</dbReference>
<dbReference type="GO" id="GO:0005975">
    <property type="term" value="P:carbohydrate metabolic process"/>
    <property type="evidence" value="ECO:0007669"/>
    <property type="project" value="InterPro"/>
</dbReference>
<dbReference type="InterPro" id="IPR006102">
    <property type="entry name" value="Ig-like_GH2"/>
</dbReference>
<dbReference type="Gene3D" id="3.20.20.80">
    <property type="entry name" value="Glycosidases"/>
    <property type="match status" value="1"/>
</dbReference>
<dbReference type="OrthoDB" id="9801077at2"/>
<dbReference type="Pfam" id="PF02837">
    <property type="entry name" value="Glyco_hydro_2_N"/>
    <property type="match status" value="1"/>
</dbReference>
<evidence type="ECO:0000259" key="5">
    <source>
        <dbReference type="Pfam" id="PF02836"/>
    </source>
</evidence>
<evidence type="ECO:0000313" key="10">
    <source>
        <dbReference type="Proteomes" id="UP000218263"/>
    </source>
</evidence>
<dbReference type="InterPro" id="IPR036156">
    <property type="entry name" value="Beta-gal/glucu_dom_sf"/>
</dbReference>
<sequence>MKQQRINNKVYRLKTIIIACLLLAGNMVCHAQTPGKIERKQLFDYSWKFFQGDTALAKSKDFDDMSWRSLDLPHDWSIEGKISPENSTGGEGGYFPAGIGWYRKSFKAPGEWKGKKISIYFEGVYMNSEVFINGKSLGTYPYGYSSFSYDLSPYLDFDSENVIAVRVDNSQQLNSRWYSGSGIYRHVWLMVTDAVHIADWGVAITTPDVSSKKATVQIKTLVKNQTGSAQSVLISTRLADGNYKNAGHSQKKVELAANSEQEIAQTITVTDPLLWTPEIPHLYNARIQLVQNNNIVDETKTNFGIRSIKFTAQNGFQLNGKVVKLNGGCMHHDNGCLGAAAFDRAEERKVELLKEAGFNAVRTSHNPPSEAFLNACDRLGLLVVDESFDCWRSGKKKYDYAQYFDRWWKRDLDAMVLRDRNHPSIVMWSIGNEIVERGSPEAVETARMLANAVKEIDTTRPVTSAIVEAGKDWPALDPLMAAHDVGGYNYHLWSAPSDHQRVPSRIIFQTESYPKDAFANWKLVQNNNYVIGDFVWTAVDYLGESGIGRWYYSGDVPGEHWEHDLFPWHGAYCGDIDITGWRKPISHYRSMLYDNTEKLFMAVREPEPAPLEIKNTWWSVWPTWESWTWPGYEGKDVQVEIYSKYPKVRLYLNNKLIGEKQTTDEQEHKALFTIAYLPGQLKAIGVENGREMESKILQTSGDAAKIQLSADRKEIVANGQDLSFVTIEITDKDGILQPNAVNLLHFKIEGPGTIAGVANADMKDTDSYTGNTRKAWHGHALVVIRSTHGAGDIKLDVSSQGMPGAALIIRSFLKK</sequence>
<name>A0A110AZD0_9SPHI</name>
<feature type="domain" description="Glycosyl hydrolases family 2 sugar binding" evidence="6">
    <location>
        <begin position="97"/>
        <end position="190"/>
    </location>
</feature>
<evidence type="ECO:0000259" key="7">
    <source>
        <dbReference type="Pfam" id="PF16355"/>
    </source>
</evidence>
<dbReference type="PANTHER" id="PTHR42732">
    <property type="entry name" value="BETA-GALACTOSIDASE"/>
    <property type="match status" value="1"/>
</dbReference>
<dbReference type="InterPro" id="IPR006101">
    <property type="entry name" value="Glyco_hydro_2"/>
</dbReference>
<dbReference type="SUPFAM" id="SSF49303">
    <property type="entry name" value="beta-Galactosidase/glucuronidase domain"/>
    <property type="match status" value="1"/>
</dbReference>
<dbReference type="InterPro" id="IPR032311">
    <property type="entry name" value="DUF4982"/>
</dbReference>
<evidence type="ECO:0000259" key="6">
    <source>
        <dbReference type="Pfam" id="PF02837"/>
    </source>
</evidence>
<evidence type="ECO:0000313" key="9">
    <source>
        <dbReference type="EMBL" id="BAU54055.1"/>
    </source>
</evidence>
<feature type="domain" description="DUF4982" evidence="7">
    <location>
        <begin position="634"/>
        <end position="692"/>
    </location>
</feature>
<dbReference type="EC" id="3.2.1.23" evidence="9"/>
<accession>A0A110AZD0</accession>
<dbReference type="Pfam" id="PF02836">
    <property type="entry name" value="Glyco_hydro_2_C"/>
    <property type="match status" value="1"/>
</dbReference>
<gene>
    <name evidence="9" type="primary">lacZ_2</name>
    <name evidence="9" type="ORF">MgSA37_02226</name>
</gene>
<dbReference type="PANTHER" id="PTHR42732:SF1">
    <property type="entry name" value="BETA-MANNOSIDASE"/>
    <property type="match status" value="1"/>
</dbReference>
<dbReference type="PRINTS" id="PR00132">
    <property type="entry name" value="GLHYDRLASE2"/>
</dbReference>
<dbReference type="InterPro" id="IPR023232">
    <property type="entry name" value="Glyco_hydro_2_AS"/>
</dbReference>
<dbReference type="GO" id="GO:0004565">
    <property type="term" value="F:beta-galactosidase activity"/>
    <property type="evidence" value="ECO:0007669"/>
    <property type="project" value="UniProtKB-EC"/>
</dbReference>
<dbReference type="SUPFAM" id="SSF49373">
    <property type="entry name" value="Invasin/intimin cell-adhesion fragments"/>
    <property type="match status" value="1"/>
</dbReference>
<dbReference type="EMBL" id="AP017313">
    <property type="protein sequence ID" value="BAU54055.1"/>
    <property type="molecule type" value="Genomic_DNA"/>
</dbReference>
<proteinExistence type="inferred from homology"/>
<feature type="domain" description="Glycoside hydrolase family 2 catalytic" evidence="5">
    <location>
        <begin position="315"/>
        <end position="465"/>
    </location>
</feature>
<dbReference type="Proteomes" id="UP000218263">
    <property type="component" value="Chromosome"/>
</dbReference>
<dbReference type="SUPFAM" id="SSF51445">
    <property type="entry name" value="(Trans)glycosidases"/>
    <property type="match status" value="1"/>
</dbReference>
<dbReference type="InterPro" id="IPR006104">
    <property type="entry name" value="Glyco_hydro_2_N"/>
</dbReference>
<dbReference type="InterPro" id="IPR013783">
    <property type="entry name" value="Ig-like_fold"/>
</dbReference>
<dbReference type="Pfam" id="PF18565">
    <property type="entry name" value="Glyco_hydro2_C5"/>
    <property type="match status" value="1"/>
</dbReference>
<dbReference type="AlphaFoldDB" id="A0A110AZD0"/>
<dbReference type="RefSeq" id="WP_096351857.1">
    <property type="nucleotide sequence ID" value="NZ_AP017313.1"/>
</dbReference>
<evidence type="ECO:0000256" key="3">
    <source>
        <dbReference type="ARBA" id="ARBA00023295"/>
    </source>
</evidence>
<evidence type="ECO:0000259" key="4">
    <source>
        <dbReference type="Pfam" id="PF00703"/>
    </source>
</evidence>
<keyword evidence="2 9" id="KW-0378">Hydrolase</keyword>
<dbReference type="Gene3D" id="2.60.40.10">
    <property type="entry name" value="Immunoglobulins"/>
    <property type="match status" value="3"/>
</dbReference>